<accession>A0AAQ3SV31</accession>
<evidence type="ECO:0000259" key="3">
    <source>
        <dbReference type="Pfam" id="PF03407"/>
    </source>
</evidence>
<feature type="transmembrane region" description="Helical" evidence="2">
    <location>
        <begin position="12"/>
        <end position="33"/>
    </location>
</feature>
<evidence type="ECO:0000256" key="2">
    <source>
        <dbReference type="SAM" id="Phobius"/>
    </source>
</evidence>
<proteinExistence type="predicted"/>
<dbReference type="InterPro" id="IPR005069">
    <property type="entry name" value="Nucl-diP-sugar_transferase"/>
</dbReference>
<feature type="region of interest" description="Disordered" evidence="1">
    <location>
        <begin position="63"/>
        <end position="131"/>
    </location>
</feature>
<name>A0AAQ3SV31_PASNO</name>
<dbReference type="Pfam" id="PF03407">
    <property type="entry name" value="Nucleotid_trans"/>
    <property type="match status" value="1"/>
</dbReference>
<keyword evidence="5" id="KW-1185">Reference proteome</keyword>
<protein>
    <recommendedName>
        <fullName evidence="3">Nucleotide-diphospho-sugar transferase domain-containing protein</fullName>
    </recommendedName>
</protein>
<dbReference type="PANTHER" id="PTHR46038:SF1">
    <property type="entry name" value="GLYCOSYLTRANSFERASE"/>
    <property type="match status" value="1"/>
</dbReference>
<keyword evidence="2" id="KW-0812">Transmembrane</keyword>
<feature type="compositionally biased region" description="Acidic residues" evidence="1">
    <location>
        <begin position="122"/>
        <end position="131"/>
    </location>
</feature>
<dbReference type="Proteomes" id="UP001341281">
    <property type="component" value="Chromosome 02"/>
</dbReference>
<keyword evidence="2" id="KW-0472">Membrane</keyword>
<reference evidence="4 5" key="1">
    <citation type="submission" date="2024-02" db="EMBL/GenBank/DDBJ databases">
        <title>High-quality chromosome-scale genome assembly of Pensacola bahiagrass (Paspalum notatum Flugge var. saurae).</title>
        <authorList>
            <person name="Vega J.M."/>
            <person name="Podio M."/>
            <person name="Orjuela J."/>
            <person name="Siena L.A."/>
            <person name="Pessino S.C."/>
            <person name="Combes M.C."/>
            <person name="Mariac C."/>
            <person name="Albertini E."/>
            <person name="Pupilli F."/>
            <person name="Ortiz J.P.A."/>
            <person name="Leblanc O."/>
        </authorList>
    </citation>
    <scope>NUCLEOTIDE SEQUENCE [LARGE SCALE GENOMIC DNA]</scope>
    <source>
        <strain evidence="4">R1</strain>
        <tissue evidence="4">Leaf</tissue>
    </source>
</reference>
<gene>
    <name evidence="4" type="ORF">U9M48_011167</name>
</gene>
<evidence type="ECO:0000313" key="4">
    <source>
        <dbReference type="EMBL" id="WVZ61265.1"/>
    </source>
</evidence>
<keyword evidence="2" id="KW-1133">Transmembrane helix</keyword>
<evidence type="ECO:0000313" key="5">
    <source>
        <dbReference type="Proteomes" id="UP001341281"/>
    </source>
</evidence>
<dbReference type="AlphaFoldDB" id="A0AAQ3SV31"/>
<evidence type="ECO:0000256" key="1">
    <source>
        <dbReference type="SAM" id="MobiDB-lite"/>
    </source>
</evidence>
<feature type="domain" description="Nucleotide-diphospho-sugar transferase" evidence="3">
    <location>
        <begin position="183"/>
        <end position="385"/>
    </location>
</feature>
<dbReference type="PANTHER" id="PTHR46038">
    <property type="entry name" value="EXPRESSED PROTEIN-RELATED"/>
    <property type="match status" value="1"/>
</dbReference>
<sequence length="416" mass="45445">MVPKAIVAEVATARQAASFVLGCVVALTVVLLLQRRPEDLVSRSAARDPAVGFFGWRSPSAAAAARNGTSSPPPSAAAQGAPVNTSAAAKGEGLQQAAHHQDGGGGSPRRLPPSPAVRRQEEDNDGDDDAEAEFPGLAAAVSRAATPDDRTVIITCVNQAWAAPGSLLDLFLESFRAGEGTAHLLRHVLIVAMDAAAMKRCQEALRHPHCYLYTPVPPGLDLSSAKFFLSPEYLELVWSKLRLQRRVLQLGYSFLFTDVDILWFRNPFKHVTAYADMTVSSDVFFGDPDNVANFPNTGFFHVRPNNRTIAMARIWHEARGRYPGKNEQPVFNAIKRRLVADLGLRLQYIDPAFMGGFCSYGKDLAKICTMHANCCVGLGNKLRDLRTLLNDWKNYTSMPHWARGNARWTVPGACIH</sequence>
<organism evidence="4 5">
    <name type="scientific">Paspalum notatum var. saurae</name>
    <dbReference type="NCBI Taxonomy" id="547442"/>
    <lineage>
        <taxon>Eukaryota</taxon>
        <taxon>Viridiplantae</taxon>
        <taxon>Streptophyta</taxon>
        <taxon>Embryophyta</taxon>
        <taxon>Tracheophyta</taxon>
        <taxon>Spermatophyta</taxon>
        <taxon>Magnoliopsida</taxon>
        <taxon>Liliopsida</taxon>
        <taxon>Poales</taxon>
        <taxon>Poaceae</taxon>
        <taxon>PACMAD clade</taxon>
        <taxon>Panicoideae</taxon>
        <taxon>Andropogonodae</taxon>
        <taxon>Paspaleae</taxon>
        <taxon>Paspalinae</taxon>
        <taxon>Paspalum</taxon>
    </lineage>
</organism>
<dbReference type="EMBL" id="CP144746">
    <property type="protein sequence ID" value="WVZ61265.1"/>
    <property type="molecule type" value="Genomic_DNA"/>
</dbReference>
<dbReference type="InterPro" id="IPR044821">
    <property type="entry name" value="At1g28695/At4g15970-like"/>
</dbReference>